<gene>
    <name evidence="2" type="ORF">Poly51_12640</name>
</gene>
<dbReference type="Proteomes" id="UP000318288">
    <property type="component" value="Unassembled WGS sequence"/>
</dbReference>
<dbReference type="EMBL" id="SJPW01000002">
    <property type="protein sequence ID" value="TWU58486.1"/>
    <property type="molecule type" value="Genomic_DNA"/>
</dbReference>
<keyword evidence="3" id="KW-1185">Reference proteome</keyword>
<evidence type="ECO:0000313" key="2">
    <source>
        <dbReference type="EMBL" id="TWU58486.1"/>
    </source>
</evidence>
<evidence type="ECO:0000313" key="3">
    <source>
        <dbReference type="Proteomes" id="UP000318288"/>
    </source>
</evidence>
<proteinExistence type="predicted"/>
<name>A0A5C6FEE9_9BACT</name>
<dbReference type="InterPro" id="IPR013424">
    <property type="entry name" value="Ice-binding_C"/>
</dbReference>
<reference evidence="2 3" key="1">
    <citation type="submission" date="2019-02" db="EMBL/GenBank/DDBJ databases">
        <title>Deep-cultivation of Planctomycetes and their phenomic and genomic characterization uncovers novel biology.</title>
        <authorList>
            <person name="Wiegand S."/>
            <person name="Jogler M."/>
            <person name="Boedeker C."/>
            <person name="Pinto D."/>
            <person name="Vollmers J."/>
            <person name="Rivas-Marin E."/>
            <person name="Kohn T."/>
            <person name="Peeters S.H."/>
            <person name="Heuer A."/>
            <person name="Rast P."/>
            <person name="Oberbeckmann S."/>
            <person name="Bunk B."/>
            <person name="Jeske O."/>
            <person name="Meyerdierks A."/>
            <person name="Storesund J.E."/>
            <person name="Kallscheuer N."/>
            <person name="Luecker S."/>
            <person name="Lage O.M."/>
            <person name="Pohl T."/>
            <person name="Merkel B.J."/>
            <person name="Hornburger P."/>
            <person name="Mueller R.-W."/>
            <person name="Bruemmer F."/>
            <person name="Labrenz M."/>
            <person name="Spormann A.M."/>
            <person name="Op Den Camp H."/>
            <person name="Overmann J."/>
            <person name="Amann R."/>
            <person name="Jetten M.S.M."/>
            <person name="Mascher T."/>
            <person name="Medema M.H."/>
            <person name="Devos D.P."/>
            <person name="Kaster A.-K."/>
            <person name="Ovreas L."/>
            <person name="Rohde M."/>
            <person name="Galperin M.Y."/>
            <person name="Jogler C."/>
        </authorList>
    </citation>
    <scope>NUCLEOTIDE SEQUENCE [LARGE SCALE GENOMIC DNA]</scope>
    <source>
        <strain evidence="2 3">Poly51</strain>
    </source>
</reference>
<protein>
    <recommendedName>
        <fullName evidence="1">Ice-binding protein C-terminal domain-containing protein</fullName>
    </recommendedName>
</protein>
<dbReference type="NCBIfam" id="TIGR02595">
    <property type="entry name" value="PEP_CTERM"/>
    <property type="match status" value="1"/>
</dbReference>
<organism evidence="2 3">
    <name type="scientific">Rubripirellula tenax</name>
    <dbReference type="NCBI Taxonomy" id="2528015"/>
    <lineage>
        <taxon>Bacteria</taxon>
        <taxon>Pseudomonadati</taxon>
        <taxon>Planctomycetota</taxon>
        <taxon>Planctomycetia</taxon>
        <taxon>Pirellulales</taxon>
        <taxon>Pirellulaceae</taxon>
        <taxon>Rubripirellula</taxon>
    </lineage>
</organism>
<accession>A0A5C6FEE9</accession>
<comment type="caution">
    <text evidence="2">The sequence shown here is derived from an EMBL/GenBank/DDBJ whole genome shotgun (WGS) entry which is preliminary data.</text>
</comment>
<feature type="domain" description="Ice-binding protein C-terminal" evidence="1">
    <location>
        <begin position="240"/>
        <end position="263"/>
    </location>
</feature>
<evidence type="ECO:0000259" key="1">
    <source>
        <dbReference type="Pfam" id="PF07589"/>
    </source>
</evidence>
<dbReference type="AlphaFoldDB" id="A0A5C6FEE9"/>
<dbReference type="Pfam" id="PF07589">
    <property type="entry name" value="PEP-CTERM"/>
    <property type="match status" value="1"/>
</dbReference>
<sequence>MLQLWKMKEFRASASFAGTKLRHVSRIAAFGLTMALFATNAQADILLMDMFAGVDPTTTAGWTSAGFSEDLTNAAAFNYNGAIFNISGGLTMSTTGAYGGFLGSNYPGNDMLNGYAFTFETIAVSVGGFETGGVANTLTTSGTFAGVGGNTFTLQANQKYELYLFGSGDNNDQNTTFVFDGVSKSTSPTILGTADNAGHFVTYDFTTGSDLSGFTLDFTFGPEGSSNGAFNGFALASVTAVPEPSSLALVACTGLAGVIFRRRRRSEGRCKAV</sequence>